<evidence type="ECO:0000259" key="3">
    <source>
        <dbReference type="PROSITE" id="PS51833"/>
    </source>
</evidence>
<dbReference type="PIRSF" id="PIRSF003180">
    <property type="entry name" value="DiGMPpdiest_YuxH"/>
    <property type="match status" value="1"/>
</dbReference>
<dbReference type="Pfam" id="PF08668">
    <property type="entry name" value="HDOD"/>
    <property type="match status" value="1"/>
</dbReference>
<dbReference type="InterPro" id="IPR014408">
    <property type="entry name" value="dGMP_Pdiesterase_EAL/HD-GYP"/>
</dbReference>
<dbReference type="PROSITE" id="PS51833">
    <property type="entry name" value="HDOD"/>
    <property type="match status" value="1"/>
</dbReference>
<evidence type="ECO:0000259" key="2">
    <source>
        <dbReference type="PROSITE" id="PS50883"/>
    </source>
</evidence>
<protein>
    <submittedName>
        <fullName evidence="4">Diguanylate phosphodiesterase</fullName>
    </submittedName>
</protein>
<feature type="domain" description="EAL" evidence="2">
    <location>
        <begin position="1"/>
        <end position="236"/>
    </location>
</feature>
<dbReference type="PANTHER" id="PTHR33525:SF4">
    <property type="entry name" value="CYCLIC DI-GMP PHOSPHODIESTERASE CDGJ"/>
    <property type="match status" value="1"/>
</dbReference>
<evidence type="ECO:0000313" key="4">
    <source>
        <dbReference type="EMBL" id="SDY37826.1"/>
    </source>
</evidence>
<dbReference type="InterPro" id="IPR013976">
    <property type="entry name" value="HDOD"/>
</dbReference>
<dbReference type="Gene3D" id="3.20.20.450">
    <property type="entry name" value="EAL domain"/>
    <property type="match status" value="1"/>
</dbReference>
<dbReference type="Pfam" id="PF00563">
    <property type="entry name" value="EAL"/>
    <property type="match status" value="1"/>
</dbReference>
<dbReference type="InterPro" id="IPR001633">
    <property type="entry name" value="EAL_dom"/>
</dbReference>
<sequence>MTRGRIVDVNAQDPAETADDEGVTSPSEPPTTQLVHVGRQPIWNMDRELIGYELLFRSGMALVADQNGSYATGQVIVRAFTEFGVGELVGDKRCFINTTRSFLVGELPLPFGPGQVVLEVLEMMDVDDEVVAGLAQLVERGYEIALDDFVWGSGHERLLDLATYVKLDLMATDRETLRSIARQCRAYPNVRLLAEKVETDDDLVFARSLGCELVQGYLLGRPQVLSLQTLSPSRLGRVQLMAALLRPDVEITEVVSMVTRDPALSLRLLQVTNSVAGGIRYKVSSVHEAVMMLGIAQVRQWVSLMALSDLVDADEVQIAQAVTRARMCQLVAEQLGQPTDQAFTVGLLDRIADLLGMPASRLVDQLPLAADTARALVDGGGPLGPVLQIIRAYEGGDAGPIIATGVDPDRLARSFLAAVGWSTRAMAGLSDTAPPRPAAAAN</sequence>
<dbReference type="PROSITE" id="PS50883">
    <property type="entry name" value="EAL"/>
    <property type="match status" value="1"/>
</dbReference>
<dbReference type="CDD" id="cd01948">
    <property type="entry name" value="EAL"/>
    <property type="match status" value="1"/>
</dbReference>
<proteinExistence type="predicted"/>
<dbReference type="Proteomes" id="UP000242415">
    <property type="component" value="Unassembled WGS sequence"/>
</dbReference>
<dbReference type="PANTHER" id="PTHR33525">
    <property type="match status" value="1"/>
</dbReference>
<feature type="domain" description="HDOD" evidence="3">
    <location>
        <begin position="230"/>
        <end position="414"/>
    </location>
</feature>
<keyword evidence="5" id="KW-1185">Reference proteome</keyword>
<dbReference type="InterPro" id="IPR052340">
    <property type="entry name" value="RNase_Y/CdgJ"/>
</dbReference>
<dbReference type="SUPFAM" id="SSF141868">
    <property type="entry name" value="EAL domain-like"/>
    <property type="match status" value="1"/>
</dbReference>
<dbReference type="Gene3D" id="1.10.3210.10">
    <property type="entry name" value="Hypothetical protein af1432"/>
    <property type="match status" value="1"/>
</dbReference>
<evidence type="ECO:0000256" key="1">
    <source>
        <dbReference type="SAM" id="MobiDB-lite"/>
    </source>
</evidence>
<evidence type="ECO:0000313" key="5">
    <source>
        <dbReference type="Proteomes" id="UP000242415"/>
    </source>
</evidence>
<name>A0A1H3JD14_9ACTN</name>
<dbReference type="InterPro" id="IPR035919">
    <property type="entry name" value="EAL_sf"/>
</dbReference>
<dbReference type="SMART" id="SM00052">
    <property type="entry name" value="EAL"/>
    <property type="match status" value="1"/>
</dbReference>
<dbReference type="EMBL" id="FNPH01000002">
    <property type="protein sequence ID" value="SDY37826.1"/>
    <property type="molecule type" value="Genomic_DNA"/>
</dbReference>
<feature type="region of interest" description="Disordered" evidence="1">
    <location>
        <begin position="1"/>
        <end position="32"/>
    </location>
</feature>
<dbReference type="SUPFAM" id="SSF109604">
    <property type="entry name" value="HD-domain/PDEase-like"/>
    <property type="match status" value="1"/>
</dbReference>
<reference evidence="5" key="1">
    <citation type="submission" date="2016-10" db="EMBL/GenBank/DDBJ databases">
        <authorList>
            <person name="Varghese N."/>
            <person name="Submissions S."/>
        </authorList>
    </citation>
    <scope>NUCLEOTIDE SEQUENCE [LARGE SCALE GENOMIC DNA]</scope>
    <source>
        <strain evidence="5">DSM 45245</strain>
    </source>
</reference>
<dbReference type="AlphaFoldDB" id="A0A1H3JD14"/>
<accession>A0A1H3JD14</accession>
<organism evidence="4 5">
    <name type="scientific">Micromonospora pattaloongensis</name>
    <dbReference type="NCBI Taxonomy" id="405436"/>
    <lineage>
        <taxon>Bacteria</taxon>
        <taxon>Bacillati</taxon>
        <taxon>Actinomycetota</taxon>
        <taxon>Actinomycetes</taxon>
        <taxon>Micromonosporales</taxon>
        <taxon>Micromonosporaceae</taxon>
        <taxon>Micromonospora</taxon>
    </lineage>
</organism>
<dbReference type="STRING" id="405436.SAMN05444365_10262"/>
<gene>
    <name evidence="4" type="ORF">SAMN05444365_10262</name>
</gene>